<keyword evidence="2" id="KW-1185">Reference proteome</keyword>
<organism evidence="1 2">
    <name type="scientific">Popillia japonica</name>
    <name type="common">Japanese beetle</name>
    <dbReference type="NCBI Taxonomy" id="7064"/>
    <lineage>
        <taxon>Eukaryota</taxon>
        <taxon>Metazoa</taxon>
        <taxon>Ecdysozoa</taxon>
        <taxon>Arthropoda</taxon>
        <taxon>Hexapoda</taxon>
        <taxon>Insecta</taxon>
        <taxon>Pterygota</taxon>
        <taxon>Neoptera</taxon>
        <taxon>Endopterygota</taxon>
        <taxon>Coleoptera</taxon>
        <taxon>Polyphaga</taxon>
        <taxon>Scarabaeiformia</taxon>
        <taxon>Scarabaeidae</taxon>
        <taxon>Rutelinae</taxon>
        <taxon>Popillia</taxon>
    </lineage>
</organism>
<reference evidence="1 2" key="1">
    <citation type="journal article" date="2024" name="BMC Genomics">
        <title>De novo assembly and annotation of Popillia japonica's genome with initial clues to its potential as an invasive pest.</title>
        <authorList>
            <person name="Cucini C."/>
            <person name="Boschi S."/>
            <person name="Funari R."/>
            <person name="Cardaioli E."/>
            <person name="Iannotti N."/>
            <person name="Marturano G."/>
            <person name="Paoli F."/>
            <person name="Bruttini M."/>
            <person name="Carapelli A."/>
            <person name="Frati F."/>
            <person name="Nardi F."/>
        </authorList>
    </citation>
    <scope>NUCLEOTIDE SEQUENCE [LARGE SCALE GENOMIC DNA]</scope>
    <source>
        <strain evidence="1">DMR45628</strain>
    </source>
</reference>
<protein>
    <submittedName>
        <fullName evidence="1">Uncharacterized protein</fullName>
    </submittedName>
</protein>
<comment type="caution">
    <text evidence="1">The sequence shown here is derived from an EMBL/GenBank/DDBJ whole genome shotgun (WGS) entry which is preliminary data.</text>
</comment>
<proteinExistence type="predicted"/>
<dbReference type="EMBL" id="JASPKY010000628">
    <property type="protein sequence ID" value="KAK9687717.1"/>
    <property type="molecule type" value="Genomic_DNA"/>
</dbReference>
<accession>A0AAW1IED9</accession>
<feature type="non-terminal residue" evidence="1">
    <location>
        <position position="57"/>
    </location>
</feature>
<dbReference type="Proteomes" id="UP001458880">
    <property type="component" value="Unassembled WGS sequence"/>
</dbReference>
<sequence>MSVLKTINAVKQPRVKLEFLGVKWYSKFVQGEPAGPSVKEVYGPINKRMKKELSEIQ</sequence>
<evidence type="ECO:0000313" key="1">
    <source>
        <dbReference type="EMBL" id="KAK9687717.1"/>
    </source>
</evidence>
<name>A0AAW1IED9_POPJA</name>
<dbReference type="AlphaFoldDB" id="A0AAW1IED9"/>
<evidence type="ECO:0000313" key="2">
    <source>
        <dbReference type="Proteomes" id="UP001458880"/>
    </source>
</evidence>
<gene>
    <name evidence="1" type="ORF">QE152_g36052</name>
</gene>